<dbReference type="InterPro" id="IPR055170">
    <property type="entry name" value="GFO_IDH_MocA-like_dom"/>
</dbReference>
<reference evidence="5 6" key="1">
    <citation type="submission" date="2016-10" db="EMBL/GenBank/DDBJ databases">
        <authorList>
            <person name="de Groot N.N."/>
        </authorList>
    </citation>
    <scope>NUCLEOTIDE SEQUENCE [LARGE SCALE GENOMIC DNA]</scope>
    <source>
        <strain evidence="5 6">DSM 19886</strain>
    </source>
</reference>
<name>A0A1G9NK93_9FLAO</name>
<dbReference type="PANTHER" id="PTHR22604:SF105">
    <property type="entry name" value="TRANS-1,2-DIHYDROBENZENE-1,2-DIOL DEHYDROGENASE"/>
    <property type="match status" value="1"/>
</dbReference>
<evidence type="ECO:0000259" key="4">
    <source>
        <dbReference type="Pfam" id="PF22725"/>
    </source>
</evidence>
<proteinExistence type="inferred from homology"/>
<evidence type="ECO:0000256" key="1">
    <source>
        <dbReference type="ARBA" id="ARBA00010928"/>
    </source>
</evidence>
<keyword evidence="2" id="KW-0560">Oxidoreductase</keyword>
<comment type="similarity">
    <text evidence="1">Belongs to the Gfo/Idh/MocA family.</text>
</comment>
<dbReference type="AlphaFoldDB" id="A0A1G9NK93"/>
<accession>A0A1G9NK93</accession>
<evidence type="ECO:0000256" key="2">
    <source>
        <dbReference type="ARBA" id="ARBA00023002"/>
    </source>
</evidence>
<dbReference type="PANTHER" id="PTHR22604">
    <property type="entry name" value="OXIDOREDUCTASES"/>
    <property type="match status" value="1"/>
</dbReference>
<dbReference type="SUPFAM" id="SSF55347">
    <property type="entry name" value="Glyceraldehyde-3-phosphate dehydrogenase-like, C-terminal domain"/>
    <property type="match status" value="1"/>
</dbReference>
<evidence type="ECO:0000259" key="3">
    <source>
        <dbReference type="Pfam" id="PF01408"/>
    </source>
</evidence>
<gene>
    <name evidence="5" type="ORF">SAMN04488514_103213</name>
</gene>
<protein>
    <submittedName>
        <fullName evidence="5">Predicted dehydrogenase</fullName>
    </submittedName>
</protein>
<feature type="domain" description="GFO/IDH/MocA-like oxidoreductase" evidence="4">
    <location>
        <begin position="132"/>
        <end position="247"/>
    </location>
</feature>
<dbReference type="InterPro" id="IPR050984">
    <property type="entry name" value="Gfo/Idh/MocA_domain"/>
</dbReference>
<dbReference type="Pfam" id="PF22725">
    <property type="entry name" value="GFO_IDH_MocA_C3"/>
    <property type="match status" value="1"/>
</dbReference>
<dbReference type="Proteomes" id="UP000199440">
    <property type="component" value="Unassembled WGS sequence"/>
</dbReference>
<sequence length="327" mass="36365">MEQKTRWGIVAPGRIAHSFANDLKLVTDGEITAVASRSLDRAESFAKAYNAQHTFGSYEALFECDAVDAVYIATPHTSHAELAVKAMDKGKHVLCEKPMGLHRGDVEQMVAAAERNQVFLMEAMWSRFNPAIRKAKQMVDAGELGEIAYVHADFGFYALDRDEKGRLLNPELAGGSLLDIGIYPIFLAYLMLGYPDKVLAASNFYKTGVEIQTSMIFQYSGAQAILYSGLKSKAEMKAQISGADGSVFLKPKWHEAQGYSVERDGELQDFDLPTLGRGYAHEIIEVHECLKRGDLQSSLWSHKNSLDLMSLMDEVRRQTGIRFPMEA</sequence>
<organism evidence="5 6">
    <name type="scientific">Kriegella aquimaris</name>
    <dbReference type="NCBI Taxonomy" id="192904"/>
    <lineage>
        <taxon>Bacteria</taxon>
        <taxon>Pseudomonadati</taxon>
        <taxon>Bacteroidota</taxon>
        <taxon>Flavobacteriia</taxon>
        <taxon>Flavobacteriales</taxon>
        <taxon>Flavobacteriaceae</taxon>
        <taxon>Kriegella</taxon>
    </lineage>
</organism>
<dbReference type="Gene3D" id="3.30.360.10">
    <property type="entry name" value="Dihydrodipicolinate Reductase, domain 2"/>
    <property type="match status" value="1"/>
</dbReference>
<dbReference type="EMBL" id="FNGV01000003">
    <property type="protein sequence ID" value="SDL86799.1"/>
    <property type="molecule type" value="Genomic_DNA"/>
</dbReference>
<dbReference type="STRING" id="192904.SAMN04488514_103213"/>
<evidence type="ECO:0000313" key="5">
    <source>
        <dbReference type="EMBL" id="SDL86799.1"/>
    </source>
</evidence>
<dbReference type="GO" id="GO:0000166">
    <property type="term" value="F:nucleotide binding"/>
    <property type="evidence" value="ECO:0007669"/>
    <property type="project" value="InterPro"/>
</dbReference>
<dbReference type="OrthoDB" id="9815825at2"/>
<dbReference type="RefSeq" id="WP_089887650.1">
    <property type="nucleotide sequence ID" value="NZ_FNGV01000003.1"/>
</dbReference>
<dbReference type="InterPro" id="IPR036291">
    <property type="entry name" value="NAD(P)-bd_dom_sf"/>
</dbReference>
<dbReference type="GO" id="GO:0016491">
    <property type="term" value="F:oxidoreductase activity"/>
    <property type="evidence" value="ECO:0007669"/>
    <property type="project" value="UniProtKB-KW"/>
</dbReference>
<feature type="domain" description="Gfo/Idh/MocA-like oxidoreductase N-terminal" evidence="3">
    <location>
        <begin position="6"/>
        <end position="122"/>
    </location>
</feature>
<keyword evidence="6" id="KW-1185">Reference proteome</keyword>
<dbReference type="InterPro" id="IPR000683">
    <property type="entry name" value="Gfo/Idh/MocA-like_OxRdtase_N"/>
</dbReference>
<dbReference type="Gene3D" id="3.40.50.720">
    <property type="entry name" value="NAD(P)-binding Rossmann-like Domain"/>
    <property type="match status" value="1"/>
</dbReference>
<dbReference type="Pfam" id="PF01408">
    <property type="entry name" value="GFO_IDH_MocA"/>
    <property type="match status" value="1"/>
</dbReference>
<evidence type="ECO:0000313" key="6">
    <source>
        <dbReference type="Proteomes" id="UP000199440"/>
    </source>
</evidence>
<dbReference type="SUPFAM" id="SSF51735">
    <property type="entry name" value="NAD(P)-binding Rossmann-fold domains"/>
    <property type="match status" value="1"/>
</dbReference>